<keyword evidence="2 3" id="KW-0418">Kinase</keyword>
<accession>A0ABW6DB76</accession>
<dbReference type="Proteomes" id="UP001598138">
    <property type="component" value="Unassembled WGS sequence"/>
</dbReference>
<dbReference type="PANTHER" id="PTHR12149:SF8">
    <property type="entry name" value="PROTEIN-RIBULOSAMINE 3-KINASE"/>
    <property type="match status" value="1"/>
</dbReference>
<dbReference type="PIRSF" id="PIRSF006221">
    <property type="entry name" value="Ketosamine-3-kinase"/>
    <property type="match status" value="1"/>
</dbReference>
<comment type="similarity">
    <text evidence="1 2">Belongs to the fructosamine kinase family.</text>
</comment>
<evidence type="ECO:0000256" key="1">
    <source>
        <dbReference type="ARBA" id="ARBA00009460"/>
    </source>
</evidence>
<comment type="caution">
    <text evidence="3">The sequence shown here is derived from an EMBL/GenBank/DDBJ whole genome shotgun (WGS) entry which is preliminary data.</text>
</comment>
<dbReference type="InterPro" id="IPR016477">
    <property type="entry name" value="Fructo-/Ketosamine-3-kinase"/>
</dbReference>
<evidence type="ECO:0000313" key="4">
    <source>
        <dbReference type="Proteomes" id="UP001598138"/>
    </source>
</evidence>
<dbReference type="GO" id="GO:0016301">
    <property type="term" value="F:kinase activity"/>
    <property type="evidence" value="ECO:0007669"/>
    <property type="project" value="UniProtKB-KW"/>
</dbReference>
<sequence length="294" mass="33780">MSQQSQEQYQFIAQILSKHTGESTQIDDFQFFYGGNFNLAVRLRVKNTEYFIKWTQGDHQGLFEAEAKNLQMIHATGAIQVPQVLGVGQLDEKEYLMMECIESADKHANYWHDFGEKLAHLHKNTSSLGHGLDYTNFIGAATQENSWKKDGVEFFIENRLNKQVDRALYDRKITPELAENFQRLYEKLPDLLPHEAPALIHGDLWSGNAMVNEQGLVTLVDPCCYYGLREAELAFTTMFGGFDTKFYEAYHATFPIEKGFHERIPLYNLYPLMVHVNLFGEGYLPAVNKILASY</sequence>
<reference evidence="3 4" key="1">
    <citation type="submission" date="2024-03" db="EMBL/GenBank/DDBJ databases">
        <title>Aquirufa genome sequencing.</title>
        <authorList>
            <person name="Pitt A."/>
            <person name="Hahn M.W."/>
        </authorList>
    </citation>
    <scope>NUCLEOTIDE SEQUENCE [LARGE SCALE GENOMIC DNA]</scope>
    <source>
        <strain evidence="3 4">OSTEICH-129V</strain>
    </source>
</reference>
<keyword evidence="2" id="KW-0808">Transferase</keyword>
<organism evidence="3 4">
    <name type="scientific">Aquirufa avitistagni</name>
    <dbReference type="NCBI Taxonomy" id="3104728"/>
    <lineage>
        <taxon>Bacteria</taxon>
        <taxon>Pseudomonadati</taxon>
        <taxon>Bacteroidota</taxon>
        <taxon>Cytophagia</taxon>
        <taxon>Cytophagales</taxon>
        <taxon>Flectobacillaceae</taxon>
        <taxon>Aquirufa</taxon>
    </lineage>
</organism>
<dbReference type="SUPFAM" id="SSF56112">
    <property type="entry name" value="Protein kinase-like (PK-like)"/>
    <property type="match status" value="1"/>
</dbReference>
<dbReference type="RefSeq" id="WP_377983046.1">
    <property type="nucleotide sequence ID" value="NZ_JBBKXZ010000002.1"/>
</dbReference>
<dbReference type="Pfam" id="PF03881">
    <property type="entry name" value="Fructosamin_kin"/>
    <property type="match status" value="1"/>
</dbReference>
<evidence type="ECO:0000313" key="3">
    <source>
        <dbReference type="EMBL" id="MFD3394161.1"/>
    </source>
</evidence>
<proteinExistence type="inferred from homology"/>
<name>A0ABW6DB76_9BACT</name>
<protein>
    <submittedName>
        <fullName evidence="3">Fructosamine kinase family protein</fullName>
    </submittedName>
</protein>
<dbReference type="PANTHER" id="PTHR12149">
    <property type="entry name" value="FRUCTOSAMINE 3 KINASE-RELATED PROTEIN"/>
    <property type="match status" value="1"/>
</dbReference>
<dbReference type="Gene3D" id="3.30.200.20">
    <property type="entry name" value="Phosphorylase Kinase, domain 1"/>
    <property type="match status" value="1"/>
</dbReference>
<gene>
    <name evidence="3" type="ORF">U0R10_05980</name>
</gene>
<dbReference type="EMBL" id="JBBKXZ010000002">
    <property type="protein sequence ID" value="MFD3394161.1"/>
    <property type="molecule type" value="Genomic_DNA"/>
</dbReference>
<dbReference type="InterPro" id="IPR011009">
    <property type="entry name" value="Kinase-like_dom_sf"/>
</dbReference>
<keyword evidence="4" id="KW-1185">Reference proteome</keyword>
<evidence type="ECO:0000256" key="2">
    <source>
        <dbReference type="PIRNR" id="PIRNR006221"/>
    </source>
</evidence>
<dbReference type="Gene3D" id="3.90.1200.10">
    <property type="match status" value="1"/>
</dbReference>